<accession>A0A0K1P8X9</accession>
<organism evidence="18 19">
    <name type="scientific">Vulgatibacter incomptus</name>
    <dbReference type="NCBI Taxonomy" id="1391653"/>
    <lineage>
        <taxon>Bacteria</taxon>
        <taxon>Pseudomonadati</taxon>
        <taxon>Myxococcota</taxon>
        <taxon>Myxococcia</taxon>
        <taxon>Myxococcales</taxon>
        <taxon>Cystobacterineae</taxon>
        <taxon>Vulgatibacteraceae</taxon>
        <taxon>Vulgatibacter</taxon>
    </lineage>
</organism>
<dbReference type="Pfam" id="PF00586">
    <property type="entry name" value="AIRS"/>
    <property type="match status" value="1"/>
</dbReference>
<dbReference type="Gene3D" id="3.30.1330.10">
    <property type="entry name" value="PurM-like, N-terminal domain"/>
    <property type="match status" value="1"/>
</dbReference>
<dbReference type="SUPFAM" id="SSF55326">
    <property type="entry name" value="PurM N-terminal domain-like"/>
    <property type="match status" value="1"/>
</dbReference>
<dbReference type="GO" id="GO:0005829">
    <property type="term" value="C:cytosol"/>
    <property type="evidence" value="ECO:0007669"/>
    <property type="project" value="TreeGrafter"/>
</dbReference>
<dbReference type="FunFam" id="3.30.1330.10:FF:000001">
    <property type="entry name" value="Phosphoribosylformylglycinamidine cyclo-ligase"/>
    <property type="match status" value="1"/>
</dbReference>
<keyword evidence="19" id="KW-1185">Reference proteome</keyword>
<dbReference type="PANTHER" id="PTHR10520">
    <property type="entry name" value="TRIFUNCTIONAL PURINE BIOSYNTHETIC PROTEIN ADENOSINE-3-RELATED"/>
    <property type="match status" value="1"/>
</dbReference>
<feature type="domain" description="PurM-like C-terminal" evidence="17">
    <location>
        <begin position="172"/>
        <end position="338"/>
    </location>
</feature>
<evidence type="ECO:0000256" key="6">
    <source>
        <dbReference type="ARBA" id="ARBA00022490"/>
    </source>
</evidence>
<keyword evidence="9 15" id="KW-0658">Purine biosynthesis</keyword>
<dbReference type="InterPro" id="IPR036921">
    <property type="entry name" value="PurM-like_N_sf"/>
</dbReference>
<comment type="similarity">
    <text evidence="3 15">Belongs to the AIR synthase family.</text>
</comment>
<dbReference type="OrthoDB" id="9777881at2"/>
<dbReference type="GO" id="GO:0004637">
    <property type="term" value="F:phosphoribosylamine-glycine ligase activity"/>
    <property type="evidence" value="ECO:0007669"/>
    <property type="project" value="TreeGrafter"/>
</dbReference>
<evidence type="ECO:0000256" key="3">
    <source>
        <dbReference type="ARBA" id="ARBA00010280"/>
    </source>
</evidence>
<dbReference type="GO" id="GO:0006189">
    <property type="term" value="P:'de novo' IMP biosynthetic process"/>
    <property type="evidence" value="ECO:0007669"/>
    <property type="project" value="UniProtKB-UniRule"/>
</dbReference>
<dbReference type="EC" id="6.3.3.1" evidence="4 15"/>
<dbReference type="Pfam" id="PF02769">
    <property type="entry name" value="AIRS_C"/>
    <property type="match status" value="1"/>
</dbReference>
<dbReference type="InterPro" id="IPR004733">
    <property type="entry name" value="PurM_cligase"/>
</dbReference>
<evidence type="ECO:0000256" key="15">
    <source>
        <dbReference type="HAMAP-Rule" id="MF_00741"/>
    </source>
</evidence>
<evidence type="ECO:0000256" key="2">
    <source>
        <dbReference type="ARBA" id="ARBA00004686"/>
    </source>
</evidence>
<dbReference type="RefSeq" id="WP_050724393.1">
    <property type="nucleotide sequence ID" value="NZ_CP012332.1"/>
</dbReference>
<evidence type="ECO:0000256" key="14">
    <source>
        <dbReference type="ARBA" id="ARBA00049057"/>
    </source>
</evidence>
<keyword evidence="10 15" id="KW-0067">ATP-binding</keyword>
<comment type="catalytic activity">
    <reaction evidence="14 15">
        <text>2-formamido-N(1)-(5-O-phospho-beta-D-ribosyl)acetamidine + ATP = 5-amino-1-(5-phospho-beta-D-ribosyl)imidazole + ADP + phosphate + H(+)</text>
        <dbReference type="Rhea" id="RHEA:23032"/>
        <dbReference type="ChEBI" id="CHEBI:15378"/>
        <dbReference type="ChEBI" id="CHEBI:30616"/>
        <dbReference type="ChEBI" id="CHEBI:43474"/>
        <dbReference type="ChEBI" id="CHEBI:137981"/>
        <dbReference type="ChEBI" id="CHEBI:147287"/>
        <dbReference type="ChEBI" id="CHEBI:456216"/>
        <dbReference type="EC" id="6.3.3.1"/>
    </reaction>
</comment>
<evidence type="ECO:0000256" key="13">
    <source>
        <dbReference type="ARBA" id="ARBA00033093"/>
    </source>
</evidence>
<proteinExistence type="inferred from homology"/>
<evidence type="ECO:0000256" key="9">
    <source>
        <dbReference type="ARBA" id="ARBA00022755"/>
    </source>
</evidence>
<dbReference type="UniPathway" id="UPA00074">
    <property type="reaction ID" value="UER00129"/>
</dbReference>
<protein>
    <recommendedName>
        <fullName evidence="5 15">Phosphoribosylformylglycinamidine cyclo-ligase</fullName>
        <ecNumber evidence="4 15">6.3.3.1</ecNumber>
    </recommendedName>
    <alternativeName>
        <fullName evidence="12 15">AIR synthase</fullName>
    </alternativeName>
    <alternativeName>
        <fullName evidence="13 15">AIRS</fullName>
    </alternativeName>
    <alternativeName>
        <fullName evidence="11 15">Phosphoribosyl-aminoimidazole synthetase</fullName>
    </alternativeName>
</protein>
<dbReference type="SUPFAM" id="SSF56042">
    <property type="entry name" value="PurM C-terminal domain-like"/>
    <property type="match status" value="1"/>
</dbReference>
<reference evidence="18 19" key="1">
    <citation type="submission" date="2015-08" db="EMBL/GenBank/DDBJ databases">
        <authorList>
            <person name="Babu N.S."/>
            <person name="Beckwith C.J."/>
            <person name="Beseler K.G."/>
            <person name="Brison A."/>
            <person name="Carone J.V."/>
            <person name="Caskin T.P."/>
            <person name="Diamond M."/>
            <person name="Durham M.E."/>
            <person name="Foxe J.M."/>
            <person name="Go M."/>
            <person name="Henderson B.A."/>
            <person name="Jones I.B."/>
            <person name="McGettigan J.A."/>
            <person name="Micheletti S.J."/>
            <person name="Nasrallah M.E."/>
            <person name="Ortiz D."/>
            <person name="Piller C.R."/>
            <person name="Privatt S.R."/>
            <person name="Schneider S.L."/>
            <person name="Sharp S."/>
            <person name="Smith T.C."/>
            <person name="Stanton J.D."/>
            <person name="Ullery H.E."/>
            <person name="Wilson R.J."/>
            <person name="Serrano M.G."/>
            <person name="Buck G."/>
            <person name="Lee V."/>
            <person name="Wang Y."/>
            <person name="Carvalho R."/>
            <person name="Voegtly L."/>
            <person name="Shi R."/>
            <person name="Duckworth R."/>
            <person name="Johnson A."/>
            <person name="Loviza R."/>
            <person name="Walstead R."/>
            <person name="Shah Z."/>
            <person name="Kiflezghi M."/>
            <person name="Wade K."/>
            <person name="Ball S.L."/>
            <person name="Bradley K.W."/>
            <person name="Asai D.J."/>
            <person name="Bowman C.A."/>
            <person name="Russell D.A."/>
            <person name="Pope W.H."/>
            <person name="Jacobs-Sera D."/>
            <person name="Hendrix R.W."/>
            <person name="Hatfull G.F."/>
        </authorList>
    </citation>
    <scope>NUCLEOTIDE SEQUENCE [LARGE SCALE GENOMIC DNA]</scope>
    <source>
        <strain evidence="18 19">DSM 27710</strain>
    </source>
</reference>
<sequence length="345" mass="36206">MAITYRDSGVDIEEGDRLVERIKPHAKKTMRPEVMAGIGGFASLVSLPKGYREPILVSGTDGVGTKLKVAFLAGRHDTIGQDLVAMCVNDVACTGAEPLFFLDYFGTGKLSSDQAADVVAGIADGCAKAGCALVGGETAELPGFYAPGEYDLAGFCVGVVEKSEVIDGKRVQVGDVVIGLPSSGLHSNGYSLARKVLLEAKGMKLDERPEALGGRTLGEALLEPTTIYVRDLLALRRSGVDVRSMSHITGGGLVGNVPRTLPDGTKAMLDSKAWKIPAIFEMIREGGDVPADDMLQTFNLGIGFTIIVPRSDEGPALQLLRGRGIDAVTIGEIQAGSGEATCEIK</sequence>
<evidence type="ECO:0000256" key="5">
    <source>
        <dbReference type="ARBA" id="ARBA00020367"/>
    </source>
</evidence>
<comment type="subcellular location">
    <subcellularLocation>
        <location evidence="1 15">Cytoplasm</location>
    </subcellularLocation>
</comment>
<evidence type="ECO:0000256" key="11">
    <source>
        <dbReference type="ARBA" id="ARBA00031908"/>
    </source>
</evidence>
<dbReference type="FunFam" id="3.90.650.10:FF:000011">
    <property type="entry name" value="Phosphoribosylformylglycinamidine cyclo-ligase"/>
    <property type="match status" value="1"/>
</dbReference>
<evidence type="ECO:0000256" key="8">
    <source>
        <dbReference type="ARBA" id="ARBA00022741"/>
    </source>
</evidence>
<dbReference type="NCBIfam" id="TIGR00878">
    <property type="entry name" value="purM"/>
    <property type="match status" value="1"/>
</dbReference>
<dbReference type="GO" id="GO:0004641">
    <property type="term" value="F:phosphoribosylformylglycinamidine cyclo-ligase activity"/>
    <property type="evidence" value="ECO:0007669"/>
    <property type="project" value="UniProtKB-UniRule"/>
</dbReference>
<evidence type="ECO:0000313" key="18">
    <source>
        <dbReference type="EMBL" id="AKU89866.1"/>
    </source>
</evidence>
<dbReference type="InterPro" id="IPR010918">
    <property type="entry name" value="PurM-like_C_dom"/>
</dbReference>
<dbReference type="KEGG" id="vin:AKJ08_0253"/>
<dbReference type="CDD" id="cd02196">
    <property type="entry name" value="PurM"/>
    <property type="match status" value="1"/>
</dbReference>
<dbReference type="PANTHER" id="PTHR10520:SF12">
    <property type="entry name" value="TRIFUNCTIONAL PURINE BIOSYNTHETIC PROTEIN ADENOSINE-3"/>
    <property type="match status" value="1"/>
</dbReference>
<evidence type="ECO:0000256" key="10">
    <source>
        <dbReference type="ARBA" id="ARBA00022840"/>
    </source>
</evidence>
<gene>
    <name evidence="15" type="primary">purM</name>
    <name evidence="18" type="ORF">AKJ08_0253</name>
</gene>
<dbReference type="HAMAP" id="MF_00741">
    <property type="entry name" value="AIRS"/>
    <property type="match status" value="1"/>
</dbReference>
<name>A0A0K1P8X9_9BACT</name>
<keyword evidence="7 15" id="KW-0436">Ligase</keyword>
<keyword evidence="8 15" id="KW-0547">Nucleotide-binding</keyword>
<dbReference type="InterPro" id="IPR036676">
    <property type="entry name" value="PurM-like_C_sf"/>
</dbReference>
<dbReference type="Proteomes" id="UP000055590">
    <property type="component" value="Chromosome"/>
</dbReference>
<dbReference type="EMBL" id="CP012332">
    <property type="protein sequence ID" value="AKU89866.1"/>
    <property type="molecule type" value="Genomic_DNA"/>
</dbReference>
<dbReference type="PATRIC" id="fig|1391653.3.peg.265"/>
<dbReference type="InterPro" id="IPR016188">
    <property type="entry name" value="PurM-like_N"/>
</dbReference>
<evidence type="ECO:0000313" key="19">
    <source>
        <dbReference type="Proteomes" id="UP000055590"/>
    </source>
</evidence>
<dbReference type="STRING" id="1391653.AKJ08_0253"/>
<dbReference type="AlphaFoldDB" id="A0A0K1P8X9"/>
<evidence type="ECO:0000256" key="7">
    <source>
        <dbReference type="ARBA" id="ARBA00022598"/>
    </source>
</evidence>
<feature type="domain" description="PurM-like N-terminal" evidence="16">
    <location>
        <begin position="56"/>
        <end position="160"/>
    </location>
</feature>
<evidence type="ECO:0000256" key="12">
    <source>
        <dbReference type="ARBA" id="ARBA00032931"/>
    </source>
</evidence>
<evidence type="ECO:0000259" key="16">
    <source>
        <dbReference type="Pfam" id="PF00586"/>
    </source>
</evidence>
<evidence type="ECO:0000256" key="1">
    <source>
        <dbReference type="ARBA" id="ARBA00004496"/>
    </source>
</evidence>
<dbReference type="Gene3D" id="3.90.650.10">
    <property type="entry name" value="PurM-like C-terminal domain"/>
    <property type="match status" value="1"/>
</dbReference>
<evidence type="ECO:0000259" key="17">
    <source>
        <dbReference type="Pfam" id="PF02769"/>
    </source>
</evidence>
<comment type="pathway">
    <text evidence="2 15">Purine metabolism; IMP biosynthesis via de novo pathway; 5-amino-1-(5-phospho-D-ribosyl)imidazole from N(2)-formyl-N(1)-(5-phospho-D-ribosyl)glycinamide: step 2/2.</text>
</comment>
<keyword evidence="6 15" id="KW-0963">Cytoplasm</keyword>
<evidence type="ECO:0000256" key="4">
    <source>
        <dbReference type="ARBA" id="ARBA00013047"/>
    </source>
</evidence>
<dbReference type="GO" id="GO:0005524">
    <property type="term" value="F:ATP binding"/>
    <property type="evidence" value="ECO:0007669"/>
    <property type="project" value="UniProtKB-KW"/>
</dbReference>
<dbReference type="GO" id="GO:0046084">
    <property type="term" value="P:adenine biosynthetic process"/>
    <property type="evidence" value="ECO:0007669"/>
    <property type="project" value="TreeGrafter"/>
</dbReference>